<dbReference type="PANTHER" id="PTHR35889">
    <property type="entry name" value="CYCLOINULO-OLIGOSACCHARIDE FRUCTANOTRANSFERASE-RELATED"/>
    <property type="match status" value="1"/>
</dbReference>
<dbReference type="PANTHER" id="PTHR35889:SF3">
    <property type="entry name" value="F-BOX DOMAIN-CONTAINING PROTEIN"/>
    <property type="match status" value="1"/>
</dbReference>
<reference evidence="4" key="1">
    <citation type="submission" date="2016-10" db="EMBL/GenBank/DDBJ databases">
        <authorList>
            <person name="Varghese N."/>
            <person name="Submissions S."/>
        </authorList>
    </citation>
    <scope>NUCLEOTIDE SEQUENCE [LARGE SCALE GENOMIC DNA]</scope>
    <source>
        <strain evidence="4">DSM 26348</strain>
    </source>
</reference>
<dbReference type="Proteomes" id="UP000199518">
    <property type="component" value="Unassembled WGS sequence"/>
</dbReference>
<dbReference type="OrthoDB" id="289126at2"/>
<sequence>MAFPWNWLVPAAVIVGVGLLTTAATRVPVPDAGAVLQAGVPNDLQPAVEAVNRELAVLREQSGIAAAAPADEFTIWRRLSLALHGTIPSLEEIRRFEADSAPDRLQRWTAAMLEDPRFNSYFAERLARACVGVEGGQFLIFRRDRFLDWFSEQLRTHVPYDQVVRDMVQGEGIWTGEGEVNFVTQGFNDGNLDENALTARTVRAFLGQRIDCAQCHDHPFDHWKQTDFEGLAAYYGQVSVAVLGGVVEKQGREFKVKDSQTLEDREVKPSVPFNPEWLGEGGSRREQLARWITHPENQRFEIATANRVWGLLFGRPFEMNRPVDDLPDPQTNERLRVLEVLGRDFREHGYDLRRLIQVIAATEAFHFDSRHPTDLAAETNETGTSEDSGQVDVLREAWAVFPLIRLRPEQVIGAMLQANSLRTVDQNSHLFTRARRFFRERDFVNEFGDLGVDELEGGAGTIPQALLRMNGDFAKETSEATPFSSSGRIAADAAGPEQIVETVFLVCLTRKPTPEESAHFLAWFENQKRSRPAVEDLYWTLFNSPEFSWNH</sequence>
<dbReference type="RefSeq" id="WP_092051831.1">
    <property type="nucleotide sequence ID" value="NZ_FOQD01000012.1"/>
</dbReference>
<evidence type="ECO:0000259" key="2">
    <source>
        <dbReference type="Pfam" id="PF07587"/>
    </source>
</evidence>
<dbReference type="AlphaFoldDB" id="A0A1I3KXP9"/>
<protein>
    <recommendedName>
        <fullName evidence="5">DUF1549 domain-containing protein</fullName>
    </recommendedName>
</protein>
<dbReference type="EMBL" id="FOQD01000012">
    <property type="protein sequence ID" value="SFI77282.1"/>
    <property type="molecule type" value="Genomic_DNA"/>
</dbReference>
<evidence type="ECO:0008006" key="5">
    <source>
        <dbReference type="Google" id="ProtNLM"/>
    </source>
</evidence>
<feature type="domain" description="DUF1553" evidence="2">
    <location>
        <begin position="284"/>
        <end position="421"/>
    </location>
</feature>
<evidence type="ECO:0000313" key="4">
    <source>
        <dbReference type="Proteomes" id="UP000199518"/>
    </source>
</evidence>
<dbReference type="InterPro" id="IPR011444">
    <property type="entry name" value="DUF1549"/>
</dbReference>
<organism evidence="3 4">
    <name type="scientific">Planctomicrobium piriforme</name>
    <dbReference type="NCBI Taxonomy" id="1576369"/>
    <lineage>
        <taxon>Bacteria</taxon>
        <taxon>Pseudomonadati</taxon>
        <taxon>Planctomycetota</taxon>
        <taxon>Planctomycetia</taxon>
        <taxon>Planctomycetales</taxon>
        <taxon>Planctomycetaceae</taxon>
        <taxon>Planctomicrobium</taxon>
    </lineage>
</organism>
<dbReference type="InterPro" id="IPR022655">
    <property type="entry name" value="DUF1553"/>
</dbReference>
<gene>
    <name evidence="3" type="ORF">SAMN05421753_11276</name>
</gene>
<evidence type="ECO:0000259" key="1">
    <source>
        <dbReference type="Pfam" id="PF07583"/>
    </source>
</evidence>
<dbReference type="STRING" id="1576369.SAMN05421753_11276"/>
<name>A0A1I3KXP9_9PLAN</name>
<feature type="domain" description="DUF1549" evidence="1">
    <location>
        <begin position="59"/>
        <end position="238"/>
    </location>
</feature>
<accession>A0A1I3KXP9</accession>
<evidence type="ECO:0000313" key="3">
    <source>
        <dbReference type="EMBL" id="SFI77282.1"/>
    </source>
</evidence>
<proteinExistence type="predicted"/>
<keyword evidence="4" id="KW-1185">Reference proteome</keyword>
<dbReference type="Pfam" id="PF07583">
    <property type="entry name" value="PSCyt2"/>
    <property type="match status" value="1"/>
</dbReference>
<dbReference type="Pfam" id="PF07587">
    <property type="entry name" value="PSD1"/>
    <property type="match status" value="1"/>
</dbReference>